<evidence type="ECO:0000313" key="9">
    <source>
        <dbReference type="Proteomes" id="UP000826271"/>
    </source>
</evidence>
<comment type="catalytic activity">
    <reaction evidence="1">
        <text>S-ubiquitinyl-[E2 ubiquitin-conjugating enzyme]-L-cysteine + [acceptor protein]-L-lysine = [E2 ubiquitin-conjugating enzyme]-L-cysteine + N(6)-ubiquitinyl-[acceptor protein]-L-lysine.</text>
        <dbReference type="EC" id="2.3.2.27"/>
    </reaction>
</comment>
<dbReference type="SUPFAM" id="SSF57850">
    <property type="entry name" value="RING/U-box"/>
    <property type="match status" value="1"/>
</dbReference>
<evidence type="ECO:0000256" key="5">
    <source>
        <dbReference type="ARBA" id="ARBA00022833"/>
    </source>
</evidence>
<evidence type="ECO:0000256" key="3">
    <source>
        <dbReference type="ARBA" id="ARBA00022723"/>
    </source>
</evidence>
<dbReference type="EMBL" id="WHWC01000016">
    <property type="protein sequence ID" value="KAG8367709.1"/>
    <property type="molecule type" value="Genomic_DNA"/>
</dbReference>
<sequence>MEDFTICKKQAYLDSMESFTTRDPTSSSFKINFNCSCKPYISHYILHEDYTSDPEFVRIDSSPKIDNSITFTLQEFLSYKQSRETIKEIVKNWPVRSVARRNFIHHAFKRAREAIISMPARHNVVSLEFKVRAIHEYYFDGRRVLDRIIQRSMEENEAGMVPAVDWSIEALETKILVDHGTCSICLEEFSIDGISEGVCMPCKHKHIFHGDCIQKWLKTSHYCPICRFEMPTS</sequence>
<comment type="caution">
    <text evidence="8">The sequence shown here is derived from an EMBL/GenBank/DDBJ whole genome shotgun (WGS) entry which is preliminary data.</text>
</comment>
<dbReference type="InterPro" id="IPR013083">
    <property type="entry name" value="Znf_RING/FYVE/PHD"/>
</dbReference>
<dbReference type="GO" id="GO:0016567">
    <property type="term" value="P:protein ubiquitination"/>
    <property type="evidence" value="ECO:0007669"/>
    <property type="project" value="TreeGrafter"/>
</dbReference>
<keyword evidence="3" id="KW-0479">Metal-binding</keyword>
<reference evidence="8" key="1">
    <citation type="submission" date="2019-10" db="EMBL/GenBank/DDBJ databases">
        <authorList>
            <person name="Zhang R."/>
            <person name="Pan Y."/>
            <person name="Wang J."/>
            <person name="Ma R."/>
            <person name="Yu S."/>
        </authorList>
    </citation>
    <scope>NUCLEOTIDE SEQUENCE</scope>
    <source>
        <strain evidence="8">LA-IB0</strain>
        <tissue evidence="8">Leaf</tissue>
    </source>
</reference>
<evidence type="ECO:0000256" key="4">
    <source>
        <dbReference type="ARBA" id="ARBA00022771"/>
    </source>
</evidence>
<protein>
    <recommendedName>
        <fullName evidence="2">RING-type E3 ubiquitin transferase</fullName>
        <ecNumber evidence="2">2.3.2.27</ecNumber>
    </recommendedName>
</protein>
<dbReference type="AlphaFoldDB" id="A0AAV6WAL2"/>
<keyword evidence="5" id="KW-0862">Zinc</keyword>
<gene>
    <name evidence="8" type="ORF">BUALT_Bualt16G0101200</name>
</gene>
<keyword evidence="9" id="KW-1185">Reference proteome</keyword>
<name>A0AAV6WAL2_9LAMI</name>
<feature type="domain" description="RING-type" evidence="7">
    <location>
        <begin position="182"/>
        <end position="227"/>
    </location>
</feature>
<dbReference type="GO" id="GO:0061630">
    <property type="term" value="F:ubiquitin protein ligase activity"/>
    <property type="evidence" value="ECO:0007669"/>
    <property type="project" value="UniProtKB-EC"/>
</dbReference>
<evidence type="ECO:0000259" key="7">
    <source>
        <dbReference type="PROSITE" id="PS50089"/>
    </source>
</evidence>
<dbReference type="PANTHER" id="PTHR15710">
    <property type="entry name" value="E3 UBIQUITIN-PROTEIN LIGASE PRAJA"/>
    <property type="match status" value="1"/>
</dbReference>
<dbReference type="Gene3D" id="3.30.40.10">
    <property type="entry name" value="Zinc/RING finger domain, C3HC4 (zinc finger)"/>
    <property type="match status" value="1"/>
</dbReference>
<evidence type="ECO:0000256" key="1">
    <source>
        <dbReference type="ARBA" id="ARBA00000900"/>
    </source>
</evidence>
<dbReference type="PANTHER" id="PTHR15710:SF77">
    <property type="entry name" value="RING-H2 FINGER PROTEIN ATL21B"/>
    <property type="match status" value="1"/>
</dbReference>
<organism evidence="8 9">
    <name type="scientific">Buddleja alternifolia</name>
    <dbReference type="NCBI Taxonomy" id="168488"/>
    <lineage>
        <taxon>Eukaryota</taxon>
        <taxon>Viridiplantae</taxon>
        <taxon>Streptophyta</taxon>
        <taxon>Embryophyta</taxon>
        <taxon>Tracheophyta</taxon>
        <taxon>Spermatophyta</taxon>
        <taxon>Magnoliopsida</taxon>
        <taxon>eudicotyledons</taxon>
        <taxon>Gunneridae</taxon>
        <taxon>Pentapetalae</taxon>
        <taxon>asterids</taxon>
        <taxon>lamiids</taxon>
        <taxon>Lamiales</taxon>
        <taxon>Scrophulariaceae</taxon>
        <taxon>Buddlejeae</taxon>
        <taxon>Buddleja</taxon>
    </lineage>
</organism>
<dbReference type="Proteomes" id="UP000826271">
    <property type="component" value="Unassembled WGS sequence"/>
</dbReference>
<dbReference type="SMART" id="SM00184">
    <property type="entry name" value="RING"/>
    <property type="match status" value="1"/>
</dbReference>
<keyword evidence="4 6" id="KW-0863">Zinc-finger</keyword>
<dbReference type="PROSITE" id="PS50089">
    <property type="entry name" value="ZF_RING_2"/>
    <property type="match status" value="1"/>
</dbReference>
<dbReference type="GO" id="GO:0005737">
    <property type="term" value="C:cytoplasm"/>
    <property type="evidence" value="ECO:0007669"/>
    <property type="project" value="TreeGrafter"/>
</dbReference>
<evidence type="ECO:0000256" key="2">
    <source>
        <dbReference type="ARBA" id="ARBA00012483"/>
    </source>
</evidence>
<dbReference type="EC" id="2.3.2.27" evidence="2"/>
<proteinExistence type="predicted"/>
<evidence type="ECO:0000256" key="6">
    <source>
        <dbReference type="PROSITE-ProRule" id="PRU00175"/>
    </source>
</evidence>
<dbReference type="InterPro" id="IPR001841">
    <property type="entry name" value="Znf_RING"/>
</dbReference>
<evidence type="ECO:0000313" key="8">
    <source>
        <dbReference type="EMBL" id="KAG8367709.1"/>
    </source>
</evidence>
<dbReference type="GO" id="GO:0008270">
    <property type="term" value="F:zinc ion binding"/>
    <property type="evidence" value="ECO:0007669"/>
    <property type="project" value="UniProtKB-KW"/>
</dbReference>
<dbReference type="Pfam" id="PF13639">
    <property type="entry name" value="zf-RING_2"/>
    <property type="match status" value="1"/>
</dbReference>
<accession>A0AAV6WAL2</accession>